<evidence type="ECO:0000313" key="2">
    <source>
        <dbReference type="Proteomes" id="UP000593567"/>
    </source>
</evidence>
<dbReference type="Proteomes" id="UP000593567">
    <property type="component" value="Unassembled WGS sequence"/>
</dbReference>
<organism evidence="1 2">
    <name type="scientific">Bugula neritina</name>
    <name type="common">Brown bryozoan</name>
    <name type="synonym">Sertularia neritina</name>
    <dbReference type="NCBI Taxonomy" id="10212"/>
    <lineage>
        <taxon>Eukaryota</taxon>
        <taxon>Metazoa</taxon>
        <taxon>Spiralia</taxon>
        <taxon>Lophotrochozoa</taxon>
        <taxon>Bryozoa</taxon>
        <taxon>Gymnolaemata</taxon>
        <taxon>Cheilostomatida</taxon>
        <taxon>Flustrina</taxon>
        <taxon>Buguloidea</taxon>
        <taxon>Bugulidae</taxon>
        <taxon>Bugula</taxon>
    </lineage>
</organism>
<name>A0A7J7JP64_BUGNE</name>
<dbReference type="AlphaFoldDB" id="A0A7J7JP64"/>
<dbReference type="OrthoDB" id="63891at2759"/>
<proteinExistence type="predicted"/>
<keyword evidence="2" id="KW-1185">Reference proteome</keyword>
<accession>A0A7J7JP64</accession>
<sequence>MSALCDKLGPGKLLSGVKDLTDKVIPALAVMCRDPSQQASSGRHVSGPFATGQVGDGMRGRFCFPSANTLSLSRCWPSTRPPLTSERSSR</sequence>
<gene>
    <name evidence="1" type="ORF">EB796_014223</name>
</gene>
<protein>
    <submittedName>
        <fullName evidence="1">Uncharacterized protein</fullName>
    </submittedName>
</protein>
<reference evidence="1" key="1">
    <citation type="submission" date="2020-06" db="EMBL/GenBank/DDBJ databases">
        <title>Draft genome of Bugula neritina, a colonial animal packing powerful symbionts and potential medicines.</title>
        <authorList>
            <person name="Rayko M."/>
        </authorList>
    </citation>
    <scope>NUCLEOTIDE SEQUENCE [LARGE SCALE GENOMIC DNA]</scope>
    <source>
        <strain evidence="1">Kwan_BN1</strain>
    </source>
</reference>
<dbReference type="EMBL" id="VXIV02002088">
    <property type="protein sequence ID" value="KAF6027461.1"/>
    <property type="molecule type" value="Genomic_DNA"/>
</dbReference>
<evidence type="ECO:0000313" key="1">
    <source>
        <dbReference type="EMBL" id="KAF6027461.1"/>
    </source>
</evidence>
<comment type="caution">
    <text evidence="1">The sequence shown here is derived from an EMBL/GenBank/DDBJ whole genome shotgun (WGS) entry which is preliminary data.</text>
</comment>